<organism evidence="2 3">
    <name type="scientific">Exserohilum turcicum (strain 28A)</name>
    <name type="common">Northern leaf blight fungus</name>
    <name type="synonym">Setosphaeria turcica</name>
    <dbReference type="NCBI Taxonomy" id="671987"/>
    <lineage>
        <taxon>Eukaryota</taxon>
        <taxon>Fungi</taxon>
        <taxon>Dikarya</taxon>
        <taxon>Ascomycota</taxon>
        <taxon>Pezizomycotina</taxon>
        <taxon>Dothideomycetes</taxon>
        <taxon>Pleosporomycetidae</taxon>
        <taxon>Pleosporales</taxon>
        <taxon>Pleosporineae</taxon>
        <taxon>Pleosporaceae</taxon>
        <taxon>Exserohilum</taxon>
    </lineage>
</organism>
<keyword evidence="1" id="KW-0812">Transmembrane</keyword>
<dbReference type="OrthoDB" id="3665990at2759"/>
<gene>
    <name evidence="2" type="ORF">SETTUDRAFT_38743</name>
</gene>
<keyword evidence="1" id="KW-1133">Transmembrane helix</keyword>
<feature type="transmembrane region" description="Helical" evidence="1">
    <location>
        <begin position="31"/>
        <end position="55"/>
    </location>
</feature>
<dbReference type="HOGENOM" id="CLU_1885556_0_0_1"/>
<evidence type="ECO:0000313" key="3">
    <source>
        <dbReference type="Proteomes" id="UP000016935"/>
    </source>
</evidence>
<keyword evidence="3" id="KW-1185">Reference proteome</keyword>
<dbReference type="RefSeq" id="XP_008024079.1">
    <property type="nucleotide sequence ID" value="XM_008025888.1"/>
</dbReference>
<evidence type="ECO:0000256" key="1">
    <source>
        <dbReference type="SAM" id="Phobius"/>
    </source>
</evidence>
<reference evidence="2 3" key="2">
    <citation type="journal article" date="2013" name="PLoS Genet.">
        <title>Comparative genome structure, secondary metabolite, and effector coding capacity across Cochliobolus pathogens.</title>
        <authorList>
            <person name="Condon B.J."/>
            <person name="Leng Y."/>
            <person name="Wu D."/>
            <person name="Bushley K.E."/>
            <person name="Ohm R.A."/>
            <person name="Otillar R."/>
            <person name="Martin J."/>
            <person name="Schackwitz W."/>
            <person name="Grimwood J."/>
            <person name="MohdZainudin N."/>
            <person name="Xue C."/>
            <person name="Wang R."/>
            <person name="Manning V.A."/>
            <person name="Dhillon B."/>
            <person name="Tu Z.J."/>
            <person name="Steffenson B.J."/>
            <person name="Salamov A."/>
            <person name="Sun H."/>
            <person name="Lowry S."/>
            <person name="LaButti K."/>
            <person name="Han J."/>
            <person name="Copeland A."/>
            <person name="Lindquist E."/>
            <person name="Barry K."/>
            <person name="Schmutz J."/>
            <person name="Baker S.E."/>
            <person name="Ciuffetti L.M."/>
            <person name="Grigoriev I.V."/>
            <person name="Zhong S."/>
            <person name="Turgeon B.G."/>
        </authorList>
    </citation>
    <scope>NUCLEOTIDE SEQUENCE [LARGE SCALE GENOMIC DNA]</scope>
    <source>
        <strain evidence="3">28A</strain>
    </source>
</reference>
<sequence length="136" mass="15360">MSSLSLLTSPLRARDRQDGSIFENDVQRRGFVIVIILSLLATVGMFCLIITLVLLKNKRDRRIKKAKMDAEKGSVWPGANKGRYQKVEEDKRDGVWSAEMEMEDRGAYSGAGYGEGREPYRPVSEAILHPMSVKRD</sequence>
<keyword evidence="1" id="KW-0472">Membrane</keyword>
<name>R0ITV3_EXST2</name>
<reference evidence="2 3" key="1">
    <citation type="journal article" date="2012" name="PLoS Pathog.">
        <title>Diverse lifestyles and strategies of plant pathogenesis encoded in the genomes of eighteen Dothideomycetes fungi.</title>
        <authorList>
            <person name="Ohm R.A."/>
            <person name="Feau N."/>
            <person name="Henrissat B."/>
            <person name="Schoch C.L."/>
            <person name="Horwitz B.A."/>
            <person name="Barry K.W."/>
            <person name="Condon B.J."/>
            <person name="Copeland A.C."/>
            <person name="Dhillon B."/>
            <person name="Glaser F."/>
            <person name="Hesse C.N."/>
            <person name="Kosti I."/>
            <person name="LaButti K."/>
            <person name="Lindquist E.A."/>
            <person name="Lucas S."/>
            <person name="Salamov A.A."/>
            <person name="Bradshaw R.E."/>
            <person name="Ciuffetti L."/>
            <person name="Hamelin R.C."/>
            <person name="Kema G.H.J."/>
            <person name="Lawrence C."/>
            <person name="Scott J.A."/>
            <person name="Spatafora J.W."/>
            <person name="Turgeon B.G."/>
            <person name="de Wit P.J.G.M."/>
            <person name="Zhong S."/>
            <person name="Goodwin S.B."/>
            <person name="Grigoriev I.V."/>
        </authorList>
    </citation>
    <scope>NUCLEOTIDE SEQUENCE [LARGE SCALE GENOMIC DNA]</scope>
    <source>
        <strain evidence="3">28A</strain>
    </source>
</reference>
<dbReference type="EMBL" id="KB908548">
    <property type="protein sequence ID" value="EOA88056.1"/>
    <property type="molecule type" value="Genomic_DNA"/>
</dbReference>
<dbReference type="AlphaFoldDB" id="R0ITV3"/>
<accession>R0ITV3</accession>
<proteinExistence type="predicted"/>
<evidence type="ECO:0000313" key="2">
    <source>
        <dbReference type="EMBL" id="EOA88056.1"/>
    </source>
</evidence>
<dbReference type="Proteomes" id="UP000016935">
    <property type="component" value="Unassembled WGS sequence"/>
</dbReference>
<protein>
    <submittedName>
        <fullName evidence="2">Uncharacterized protein</fullName>
    </submittedName>
</protein>
<dbReference type="GeneID" id="19404388"/>